<organism evidence="3 7">
    <name type="scientific">Rotaria socialis</name>
    <dbReference type="NCBI Taxonomy" id="392032"/>
    <lineage>
        <taxon>Eukaryota</taxon>
        <taxon>Metazoa</taxon>
        <taxon>Spiralia</taxon>
        <taxon>Gnathifera</taxon>
        <taxon>Rotifera</taxon>
        <taxon>Eurotatoria</taxon>
        <taxon>Bdelloidea</taxon>
        <taxon>Philodinida</taxon>
        <taxon>Philodinidae</taxon>
        <taxon>Rotaria</taxon>
    </lineage>
</organism>
<dbReference type="EMBL" id="CAJOBP010007861">
    <property type="protein sequence ID" value="CAF4523114.1"/>
    <property type="molecule type" value="Genomic_DNA"/>
</dbReference>
<sequence>MSHNLALLLASPGDVSESLKAGIQIVAKVRSNEEDQRKSARSLAGVLLDIRHMQNLLDKKCVEMYDAFYRHRFTKQEALQAISTFFARDPPSQVYMVYYSGHGERLTGNWVFTDGTISYDEIISMWCQSGKSENYGLWIISDSCFSGQWIQTAHHLNTSNCMFIRMLCSSETNKVSYDTSEGGDFTIKFTQGNHERLATPAVSCEIVSGRMQKSIMHSTIGNYVKQNWLQPTQVNSSNYAEPYRAQADLENDLYTSHPGLYSIRDMRQERVQQAYHLRRERAQQTYQQQHERSLEVYQNRNARMLEVQQNRNQRVQEAQQRSKHQYSSNHVQTKYH</sequence>
<dbReference type="Pfam" id="PF00656">
    <property type="entry name" value="Peptidase_C14"/>
    <property type="match status" value="1"/>
</dbReference>
<evidence type="ECO:0000256" key="1">
    <source>
        <dbReference type="SAM" id="MobiDB-lite"/>
    </source>
</evidence>
<dbReference type="InterPro" id="IPR029030">
    <property type="entry name" value="Caspase-like_dom_sf"/>
</dbReference>
<dbReference type="Gene3D" id="3.40.50.1460">
    <property type="match status" value="1"/>
</dbReference>
<evidence type="ECO:0000313" key="6">
    <source>
        <dbReference type="EMBL" id="CAF4536246.1"/>
    </source>
</evidence>
<dbReference type="SUPFAM" id="SSF52129">
    <property type="entry name" value="Caspase-like"/>
    <property type="match status" value="1"/>
</dbReference>
<feature type="region of interest" description="Disordered" evidence="1">
    <location>
        <begin position="310"/>
        <end position="336"/>
    </location>
</feature>
<evidence type="ECO:0000313" key="4">
    <source>
        <dbReference type="EMBL" id="CAF3627034.1"/>
    </source>
</evidence>
<dbReference type="EMBL" id="CAJOBO010005065">
    <property type="protein sequence ID" value="CAF4536246.1"/>
    <property type="molecule type" value="Genomic_DNA"/>
</dbReference>
<evidence type="ECO:0000259" key="2">
    <source>
        <dbReference type="Pfam" id="PF00656"/>
    </source>
</evidence>
<dbReference type="EMBL" id="CAJNYD010004744">
    <property type="protein sequence ID" value="CAF3627034.1"/>
    <property type="molecule type" value="Genomic_DNA"/>
</dbReference>
<keyword evidence="8" id="KW-1185">Reference proteome</keyword>
<feature type="domain" description="Peptidase C14 caspase" evidence="2">
    <location>
        <begin position="39"/>
        <end position="191"/>
    </location>
</feature>
<dbReference type="AlphaFoldDB" id="A0A817ND05"/>
<evidence type="ECO:0000313" key="3">
    <source>
        <dbReference type="EMBL" id="CAF3099202.1"/>
    </source>
</evidence>
<dbReference type="InterPro" id="IPR011600">
    <property type="entry name" value="Pept_C14_caspase"/>
</dbReference>
<dbReference type="GO" id="GO:0006508">
    <property type="term" value="P:proteolysis"/>
    <property type="evidence" value="ECO:0007669"/>
    <property type="project" value="InterPro"/>
</dbReference>
<dbReference type="GO" id="GO:0004197">
    <property type="term" value="F:cysteine-type endopeptidase activity"/>
    <property type="evidence" value="ECO:0007669"/>
    <property type="project" value="InterPro"/>
</dbReference>
<evidence type="ECO:0000313" key="8">
    <source>
        <dbReference type="Proteomes" id="UP000663873"/>
    </source>
</evidence>
<name>A0A817ND05_9BILA</name>
<gene>
    <name evidence="6" type="ORF">HFQ381_LOCUS30043</name>
    <name evidence="4" type="ORF">LUA448_LOCUS31723</name>
    <name evidence="3" type="ORF">TIS948_LOCUS6852</name>
    <name evidence="5" type="ORF">UJA718_LOCUS27734</name>
</gene>
<dbReference type="Proteomes" id="UP000663851">
    <property type="component" value="Unassembled WGS sequence"/>
</dbReference>
<accession>A0A817ND05</accession>
<evidence type="ECO:0000313" key="5">
    <source>
        <dbReference type="EMBL" id="CAF4523114.1"/>
    </source>
</evidence>
<dbReference type="OrthoDB" id="425824at2759"/>
<protein>
    <recommendedName>
        <fullName evidence="2">Peptidase C14 caspase domain-containing protein</fullName>
    </recommendedName>
</protein>
<proteinExistence type="predicted"/>
<reference evidence="3" key="1">
    <citation type="submission" date="2021-02" db="EMBL/GenBank/DDBJ databases">
        <authorList>
            <person name="Nowell W R."/>
        </authorList>
    </citation>
    <scope>NUCLEOTIDE SEQUENCE</scope>
</reference>
<evidence type="ECO:0000313" key="7">
    <source>
        <dbReference type="Proteomes" id="UP000663825"/>
    </source>
</evidence>
<dbReference type="EMBL" id="CAJNXB010000801">
    <property type="protein sequence ID" value="CAF3099202.1"/>
    <property type="molecule type" value="Genomic_DNA"/>
</dbReference>
<comment type="caution">
    <text evidence="3">The sequence shown here is derived from an EMBL/GenBank/DDBJ whole genome shotgun (WGS) entry which is preliminary data.</text>
</comment>
<dbReference type="Proteomes" id="UP000663873">
    <property type="component" value="Unassembled WGS sequence"/>
</dbReference>
<dbReference type="Proteomes" id="UP000663833">
    <property type="component" value="Unassembled WGS sequence"/>
</dbReference>
<dbReference type="Proteomes" id="UP000663825">
    <property type="component" value="Unassembled WGS sequence"/>
</dbReference>